<feature type="compositionally biased region" description="Low complexity" evidence="1">
    <location>
        <begin position="134"/>
        <end position="146"/>
    </location>
</feature>
<feature type="region of interest" description="Disordered" evidence="1">
    <location>
        <begin position="33"/>
        <end position="52"/>
    </location>
</feature>
<accession>A0A147B7H8</accession>
<feature type="non-terminal residue" evidence="2">
    <location>
        <position position="265"/>
    </location>
</feature>
<proteinExistence type="predicted"/>
<dbReference type="EMBL" id="GEIB01001574">
    <property type="protein sequence ID" value="JAR86719.1"/>
    <property type="molecule type" value="Transcribed_RNA"/>
</dbReference>
<dbReference type="AlphaFoldDB" id="A0A147B7H8"/>
<feature type="region of interest" description="Disordered" evidence="1">
    <location>
        <begin position="116"/>
        <end position="146"/>
    </location>
</feature>
<evidence type="ECO:0000313" key="2">
    <source>
        <dbReference type="EMBL" id="JAR86719.1"/>
    </source>
</evidence>
<organism evidence="2">
    <name type="scientific">Alectorobius mimon</name>
    <dbReference type="NCBI Taxonomy" id="360319"/>
    <lineage>
        <taxon>Eukaryota</taxon>
        <taxon>Metazoa</taxon>
        <taxon>Ecdysozoa</taxon>
        <taxon>Arthropoda</taxon>
        <taxon>Chelicerata</taxon>
        <taxon>Arachnida</taxon>
        <taxon>Acari</taxon>
        <taxon>Parasitiformes</taxon>
        <taxon>Ixodida</taxon>
        <taxon>Ixodoidea</taxon>
        <taxon>Argasidae</taxon>
        <taxon>Ornithodorinae</taxon>
        <taxon>Alectorobius</taxon>
    </lineage>
</organism>
<protein>
    <submittedName>
        <fullName evidence="2">Bromo adjacent homology domain containing protein</fullName>
    </submittedName>
</protein>
<feature type="compositionally biased region" description="Basic and acidic residues" evidence="1">
    <location>
        <begin position="121"/>
        <end position="132"/>
    </location>
</feature>
<name>A0A147B7H8_9ACAR</name>
<evidence type="ECO:0000256" key="1">
    <source>
        <dbReference type="SAM" id="MobiDB-lite"/>
    </source>
</evidence>
<sequence length="265" mass="29186">FSTKCGLREEGRTQRVASLNAMAKVHILYENEGRSTEEATEQKMKPKVGKRKRDVVDSEVEIIDTRQCRRMASLNAQAIMAASQERSQRRYDKESACELKVVHHRQEEIVVVQTVHRKKVKGEDGDGGERHRPASSSASSSQSVAVSEYRFHINTTKEVKDEQEKEAATTTYRYHSSTATCLEMQTTYNPAGDPGLGPAQSYYGPNYPNQLLAPPASTTSGYAAEPAPAAGAMVVSVAPVHYASAFTVPRYPSLPYASTPVEYVP</sequence>
<feature type="compositionally biased region" description="Basic and acidic residues" evidence="1">
    <location>
        <begin position="33"/>
        <end position="44"/>
    </location>
</feature>
<feature type="non-terminal residue" evidence="2">
    <location>
        <position position="1"/>
    </location>
</feature>
<reference evidence="2" key="1">
    <citation type="submission" date="2016-03" db="EMBL/GenBank/DDBJ databases">
        <title>Gut transcriptome analysis on engorged females of Ornithodoros mimon (Acari: Argasidae) and phylogenetic inferences of soft ticks.</title>
        <authorList>
            <person name="Landulfo G.A."/>
            <person name="Giovanni D."/>
            <person name="Carvalho E."/>
            <person name="Junqueira-de-Azevedo I."/>
            <person name="Patane J."/>
            <person name="Mendoca R."/>
            <person name="Barros-Battesti D."/>
        </authorList>
    </citation>
    <scope>NUCLEOTIDE SEQUENCE</scope>
    <source>
        <strain evidence="2">Females</strain>
        <tissue evidence="2">Gut</tissue>
    </source>
</reference>